<dbReference type="GO" id="GO:0045892">
    <property type="term" value="P:negative regulation of DNA-templated transcription"/>
    <property type="evidence" value="ECO:0007669"/>
    <property type="project" value="TreeGrafter"/>
</dbReference>
<evidence type="ECO:0000313" key="5">
    <source>
        <dbReference type="EMBL" id="TYR30571.1"/>
    </source>
</evidence>
<evidence type="ECO:0000256" key="1">
    <source>
        <dbReference type="ARBA" id="ARBA00023015"/>
    </source>
</evidence>
<dbReference type="PANTHER" id="PTHR44846:SF1">
    <property type="entry name" value="MANNOSYL-D-GLYCERATE TRANSPORT_METABOLISM SYSTEM REPRESSOR MNGR-RELATED"/>
    <property type="match status" value="1"/>
</dbReference>
<comment type="caution">
    <text evidence="5">The sequence shown here is derived from an EMBL/GenBank/DDBJ whole genome shotgun (WGS) entry which is preliminary data.</text>
</comment>
<dbReference type="PROSITE" id="PS50949">
    <property type="entry name" value="HTH_GNTR"/>
    <property type="match status" value="1"/>
</dbReference>
<gene>
    <name evidence="5" type="ORF">FY036_17820</name>
</gene>
<dbReference type="InterPro" id="IPR011663">
    <property type="entry name" value="UTRA"/>
</dbReference>
<evidence type="ECO:0000256" key="2">
    <source>
        <dbReference type="ARBA" id="ARBA00023125"/>
    </source>
</evidence>
<dbReference type="InterPro" id="IPR028978">
    <property type="entry name" value="Chorismate_lyase_/UTRA_dom_sf"/>
</dbReference>
<dbReference type="SMART" id="SM00866">
    <property type="entry name" value="UTRA"/>
    <property type="match status" value="1"/>
</dbReference>
<feature type="domain" description="HTH gntR-type" evidence="4">
    <location>
        <begin position="16"/>
        <end position="84"/>
    </location>
</feature>
<dbReference type="InterPro" id="IPR050679">
    <property type="entry name" value="Bact_HTH_transcr_reg"/>
</dbReference>
<dbReference type="Gene3D" id="1.10.10.10">
    <property type="entry name" value="Winged helix-like DNA-binding domain superfamily/Winged helix DNA-binding domain"/>
    <property type="match status" value="1"/>
</dbReference>
<dbReference type="SUPFAM" id="SSF46785">
    <property type="entry name" value="Winged helix' DNA-binding domain"/>
    <property type="match status" value="1"/>
</dbReference>
<dbReference type="SMART" id="SM00345">
    <property type="entry name" value="HTH_GNTR"/>
    <property type="match status" value="1"/>
</dbReference>
<dbReference type="RefSeq" id="WP_148916107.1">
    <property type="nucleotide sequence ID" value="NZ_VSZS01000066.1"/>
</dbReference>
<dbReference type="GO" id="GO:0003700">
    <property type="term" value="F:DNA-binding transcription factor activity"/>
    <property type="evidence" value="ECO:0007669"/>
    <property type="project" value="InterPro"/>
</dbReference>
<dbReference type="Pfam" id="PF00392">
    <property type="entry name" value="GntR"/>
    <property type="match status" value="1"/>
</dbReference>
<dbReference type="OrthoDB" id="7173258at2"/>
<dbReference type="Proteomes" id="UP000323258">
    <property type="component" value="Unassembled WGS sequence"/>
</dbReference>
<evidence type="ECO:0000256" key="3">
    <source>
        <dbReference type="ARBA" id="ARBA00023163"/>
    </source>
</evidence>
<reference evidence="5 6" key="1">
    <citation type="submission" date="2019-08" db="EMBL/GenBank/DDBJ databases">
        <authorList>
            <person name="Seo Y.L."/>
        </authorList>
    </citation>
    <scope>NUCLEOTIDE SEQUENCE [LARGE SCALE GENOMIC DNA]</scope>
    <source>
        <strain evidence="5 6">MaA-C15</strain>
    </source>
</reference>
<dbReference type="CDD" id="cd07377">
    <property type="entry name" value="WHTH_GntR"/>
    <property type="match status" value="1"/>
</dbReference>
<dbReference type="PRINTS" id="PR00035">
    <property type="entry name" value="HTHGNTR"/>
</dbReference>
<dbReference type="PANTHER" id="PTHR44846">
    <property type="entry name" value="MANNOSYL-D-GLYCERATE TRANSPORT/METABOLISM SYSTEM REPRESSOR MNGR-RELATED"/>
    <property type="match status" value="1"/>
</dbReference>
<keyword evidence="6" id="KW-1185">Reference proteome</keyword>
<dbReference type="AlphaFoldDB" id="A0A5D4GP13"/>
<keyword evidence="1" id="KW-0805">Transcription regulation</keyword>
<sequence length="251" mass="26608">MRQSSSRVLYDPAASGPAYRQLARSIGEAIARGDLAAGTALPTERGLAEDLGLSRVTVRAAYRALAEDGLIEARAGSGNYVRGATPAFEQPLWHLSSFSEDMARRGRNATSRLLDLAHGEATDEELAALTLKGGDRVVRLSRLRLVDGEPLGIEVASLPEALTQAVQLGEGSLYAALSAQDLSPARGIQRMRAVSLDEDVAGLLAVPPGSAAMLLERVSFLSDDTPIEYTKSHYRGDAYGFVAKLDGGDLT</sequence>
<accession>A0A5D4GP13</accession>
<dbReference type="InterPro" id="IPR036390">
    <property type="entry name" value="WH_DNA-bd_sf"/>
</dbReference>
<protein>
    <submittedName>
        <fullName evidence="5">GntR family transcriptional regulator</fullName>
    </submittedName>
</protein>
<keyword evidence="2" id="KW-0238">DNA-binding</keyword>
<name>A0A5D4GP13_9HYPH</name>
<dbReference type="InterPro" id="IPR000524">
    <property type="entry name" value="Tscrpt_reg_HTH_GntR"/>
</dbReference>
<evidence type="ECO:0000259" key="4">
    <source>
        <dbReference type="PROSITE" id="PS50949"/>
    </source>
</evidence>
<organism evidence="5 6">
    <name type="scientific">Neoaquamicrobium microcysteis</name>
    <dbReference type="NCBI Taxonomy" id="2682781"/>
    <lineage>
        <taxon>Bacteria</taxon>
        <taxon>Pseudomonadati</taxon>
        <taxon>Pseudomonadota</taxon>
        <taxon>Alphaproteobacteria</taxon>
        <taxon>Hyphomicrobiales</taxon>
        <taxon>Phyllobacteriaceae</taxon>
        <taxon>Neoaquamicrobium</taxon>
    </lineage>
</organism>
<reference evidence="5 6" key="2">
    <citation type="submission" date="2019-09" db="EMBL/GenBank/DDBJ databases">
        <title>Mesorhizobium sp. MaA-C15 isolated from Microcystis aeruginosa.</title>
        <authorList>
            <person name="Jeong S.E."/>
            <person name="Jin H.M."/>
            <person name="Jeon C.O."/>
        </authorList>
    </citation>
    <scope>NUCLEOTIDE SEQUENCE [LARGE SCALE GENOMIC DNA]</scope>
    <source>
        <strain evidence="5 6">MaA-C15</strain>
    </source>
</reference>
<dbReference type="EMBL" id="VSZS01000066">
    <property type="protein sequence ID" value="TYR30571.1"/>
    <property type="molecule type" value="Genomic_DNA"/>
</dbReference>
<dbReference type="SUPFAM" id="SSF64288">
    <property type="entry name" value="Chorismate lyase-like"/>
    <property type="match status" value="1"/>
</dbReference>
<proteinExistence type="predicted"/>
<dbReference type="GO" id="GO:0003677">
    <property type="term" value="F:DNA binding"/>
    <property type="evidence" value="ECO:0007669"/>
    <property type="project" value="UniProtKB-KW"/>
</dbReference>
<keyword evidence="3" id="KW-0804">Transcription</keyword>
<dbReference type="Pfam" id="PF07702">
    <property type="entry name" value="UTRA"/>
    <property type="match status" value="1"/>
</dbReference>
<dbReference type="InterPro" id="IPR036388">
    <property type="entry name" value="WH-like_DNA-bd_sf"/>
</dbReference>
<dbReference type="Gene3D" id="3.40.1410.10">
    <property type="entry name" value="Chorismate lyase-like"/>
    <property type="match status" value="1"/>
</dbReference>
<evidence type="ECO:0000313" key="6">
    <source>
        <dbReference type="Proteomes" id="UP000323258"/>
    </source>
</evidence>